<dbReference type="Gene3D" id="3.30.1460.10">
    <property type="match status" value="1"/>
</dbReference>
<dbReference type="Pfam" id="PF22551">
    <property type="entry name" value="TY-Chap1"/>
    <property type="match status" value="1"/>
</dbReference>
<feature type="domain" description="TY-Chap central" evidence="1">
    <location>
        <begin position="20"/>
        <end position="143"/>
    </location>
</feature>
<accession>A0A2N3IG05</accession>
<evidence type="ECO:0000259" key="1">
    <source>
        <dbReference type="Pfam" id="PF22551"/>
    </source>
</evidence>
<dbReference type="RefSeq" id="WP_165778095.1">
    <property type="nucleotide sequence ID" value="NZ_NKXO01000020.1"/>
</dbReference>
<dbReference type="EMBL" id="NKXO01000020">
    <property type="protein sequence ID" value="PKQ69262.1"/>
    <property type="molecule type" value="Genomic_DNA"/>
</dbReference>
<dbReference type="Proteomes" id="UP000233387">
    <property type="component" value="Unassembled WGS sequence"/>
</dbReference>
<proteinExistence type="predicted"/>
<organism evidence="2 3">
    <name type="scientific">Raineya orbicola</name>
    <dbReference type="NCBI Taxonomy" id="2016530"/>
    <lineage>
        <taxon>Bacteria</taxon>
        <taxon>Pseudomonadati</taxon>
        <taxon>Bacteroidota</taxon>
        <taxon>Cytophagia</taxon>
        <taxon>Cytophagales</taxon>
        <taxon>Raineyaceae</taxon>
        <taxon>Raineya</taxon>
    </lineage>
</organism>
<protein>
    <submittedName>
        <fullName evidence="2">Putative bacterial sensory transduction regulator</fullName>
    </submittedName>
</protein>
<dbReference type="InterPro" id="IPR054343">
    <property type="entry name" value="TY-Chap_M"/>
</dbReference>
<gene>
    <name evidence="2" type="ORF">Rain11_1415</name>
</gene>
<keyword evidence="3" id="KW-1185">Reference proteome</keyword>
<sequence length="147" mass="16574">MPKFKVIKEGINEQLIASTQAKVEKYIQELFHDYEVAKIENTYSFSFGTVNVNIRIIGWHSEDVLVEVYSYLAEDVNLSPDMAEELLRLNASMHFGSFGLTFDRAVVYSYALAGANLDLNEFVAAVQTVATVADSYDEMFKQKPQTA</sequence>
<dbReference type="CDD" id="cd17036">
    <property type="entry name" value="T3SC_YbjN-like_1"/>
    <property type="match status" value="1"/>
</dbReference>
<dbReference type="SUPFAM" id="SSF69635">
    <property type="entry name" value="Type III secretory system chaperone-like"/>
    <property type="match status" value="1"/>
</dbReference>
<dbReference type="AlphaFoldDB" id="A0A2N3IG05"/>
<evidence type="ECO:0000313" key="3">
    <source>
        <dbReference type="Proteomes" id="UP000233387"/>
    </source>
</evidence>
<comment type="caution">
    <text evidence="2">The sequence shown here is derived from an EMBL/GenBank/DDBJ whole genome shotgun (WGS) entry which is preliminary data.</text>
</comment>
<name>A0A2N3IG05_9BACT</name>
<evidence type="ECO:0000313" key="2">
    <source>
        <dbReference type="EMBL" id="PKQ69262.1"/>
    </source>
</evidence>
<reference evidence="2 3" key="1">
    <citation type="submission" date="2017-06" db="EMBL/GenBank/DDBJ databases">
        <title>Raineya orbicola gen. nov., sp. nov. a slightly thermophilic bacterium of the phylum Bacteroidetes and the description of Raineyaceae fam. nov.</title>
        <authorList>
            <person name="Albuquerque L."/>
            <person name="Polonia A.R.M."/>
            <person name="Barroso C."/>
            <person name="Froufe H.J.C."/>
            <person name="Lage O."/>
            <person name="Lobo-Da-Cunha A."/>
            <person name="Egas C."/>
            <person name="Da Costa M.S."/>
        </authorList>
    </citation>
    <scope>NUCLEOTIDE SEQUENCE [LARGE SCALE GENOMIC DNA]</scope>
    <source>
        <strain evidence="2 3">SPSPC-11</strain>
    </source>
</reference>